<comment type="caution">
    <text evidence="2">The sequence shown here is derived from an EMBL/GenBank/DDBJ whole genome shotgun (WGS) entry which is preliminary data.</text>
</comment>
<dbReference type="Proteomes" id="UP001595886">
    <property type="component" value="Unassembled WGS sequence"/>
</dbReference>
<keyword evidence="2" id="KW-0489">Methyltransferase</keyword>
<dbReference type="InterPro" id="IPR041698">
    <property type="entry name" value="Methyltransf_25"/>
</dbReference>
<accession>A0ABV9QPJ5</accession>
<dbReference type="RefSeq" id="WP_380018661.1">
    <property type="nucleotide sequence ID" value="NZ_JBHSHD010000002.1"/>
</dbReference>
<name>A0ABV9QPJ5_9GAMM</name>
<dbReference type="InterPro" id="IPR050508">
    <property type="entry name" value="Methyltransf_Superfamily"/>
</dbReference>
<dbReference type="SUPFAM" id="SSF53335">
    <property type="entry name" value="S-adenosyl-L-methionine-dependent methyltransferases"/>
    <property type="match status" value="1"/>
</dbReference>
<dbReference type="PANTHER" id="PTHR42912">
    <property type="entry name" value="METHYLTRANSFERASE"/>
    <property type="match status" value="1"/>
</dbReference>
<evidence type="ECO:0000313" key="3">
    <source>
        <dbReference type="Proteomes" id="UP001595886"/>
    </source>
</evidence>
<dbReference type="InterPro" id="IPR029063">
    <property type="entry name" value="SAM-dependent_MTases_sf"/>
</dbReference>
<gene>
    <name evidence="2" type="ORF">ACFO6Q_01235</name>
</gene>
<proteinExistence type="predicted"/>
<organism evidence="2 3">
    <name type="scientific">Dokdonella ginsengisoli</name>
    <dbReference type="NCBI Taxonomy" id="363846"/>
    <lineage>
        <taxon>Bacteria</taxon>
        <taxon>Pseudomonadati</taxon>
        <taxon>Pseudomonadota</taxon>
        <taxon>Gammaproteobacteria</taxon>
        <taxon>Lysobacterales</taxon>
        <taxon>Rhodanobacteraceae</taxon>
        <taxon>Dokdonella</taxon>
    </lineage>
</organism>
<evidence type="ECO:0000313" key="2">
    <source>
        <dbReference type="EMBL" id="MFC4818925.1"/>
    </source>
</evidence>
<dbReference type="Gene3D" id="3.40.50.150">
    <property type="entry name" value="Vaccinia Virus protein VP39"/>
    <property type="match status" value="1"/>
</dbReference>
<reference evidence="3" key="1">
    <citation type="journal article" date="2019" name="Int. J. Syst. Evol. Microbiol.">
        <title>The Global Catalogue of Microorganisms (GCM) 10K type strain sequencing project: providing services to taxonomists for standard genome sequencing and annotation.</title>
        <authorList>
            <consortium name="The Broad Institute Genomics Platform"/>
            <consortium name="The Broad Institute Genome Sequencing Center for Infectious Disease"/>
            <person name="Wu L."/>
            <person name="Ma J."/>
        </authorList>
    </citation>
    <scope>NUCLEOTIDE SEQUENCE [LARGE SCALE GENOMIC DNA]</scope>
    <source>
        <strain evidence="3">CCUG 30340</strain>
    </source>
</reference>
<feature type="domain" description="Methyltransferase" evidence="1">
    <location>
        <begin position="56"/>
        <end position="150"/>
    </location>
</feature>
<evidence type="ECO:0000259" key="1">
    <source>
        <dbReference type="Pfam" id="PF13649"/>
    </source>
</evidence>
<dbReference type="GO" id="GO:0032259">
    <property type="term" value="P:methylation"/>
    <property type="evidence" value="ECO:0007669"/>
    <property type="project" value="UniProtKB-KW"/>
</dbReference>
<dbReference type="CDD" id="cd02440">
    <property type="entry name" value="AdoMet_MTases"/>
    <property type="match status" value="1"/>
</dbReference>
<dbReference type="Pfam" id="PF13649">
    <property type="entry name" value="Methyltransf_25"/>
    <property type="match status" value="1"/>
</dbReference>
<sequence>MAATNYKTFWDDKASTTTGAFIAVDGSANEDVARLTGAYTARQVACALDLQPGDRVLELGCGVGRIGRELAPKVAHWEGADISANMLGVARERLADFTNVGLTELKRTRLETLPSASFSKAYCVAVFIHMDKEDFFLYLEELARVLEPGGLVFFDTWNLASDIGWRRFALEVDQHRNADPSHRKDVARNQFSTPEEVRTFAQRAGFEPLATFSDSPWVQAVAIKTGGRRDAVAERARVERDASRIAYTPLWNELFDAMVRVSGGGLQPQAMLEALGDDARGEEVAMFRVWFRELWRHNEAHWGPLPAGLA</sequence>
<dbReference type="EMBL" id="JBHSHD010000002">
    <property type="protein sequence ID" value="MFC4818925.1"/>
    <property type="molecule type" value="Genomic_DNA"/>
</dbReference>
<keyword evidence="2" id="KW-0808">Transferase</keyword>
<dbReference type="GO" id="GO:0008168">
    <property type="term" value="F:methyltransferase activity"/>
    <property type="evidence" value="ECO:0007669"/>
    <property type="project" value="UniProtKB-KW"/>
</dbReference>
<keyword evidence="3" id="KW-1185">Reference proteome</keyword>
<protein>
    <submittedName>
        <fullName evidence="2">Class I SAM-dependent methyltransferase</fullName>
        <ecNumber evidence="2">2.1.1.-</ecNumber>
    </submittedName>
</protein>
<dbReference type="EC" id="2.1.1.-" evidence="2"/>